<gene>
    <name evidence="3" type="ORF">CWB96_00405</name>
    <name evidence="2" type="ORF">CWB97_02400</name>
</gene>
<protein>
    <recommendedName>
        <fullName evidence="1">DUF4815 domain-containing protein</fullName>
    </recommendedName>
</protein>
<comment type="caution">
    <text evidence="3">The sequence shown here is derived from an EMBL/GenBank/DDBJ whole genome shotgun (WGS) entry which is preliminary data.</text>
</comment>
<dbReference type="RefSeq" id="WP_138594740.1">
    <property type="nucleotide sequence ID" value="NZ_PNCK01000009.1"/>
</dbReference>
<proteinExistence type="predicted"/>
<evidence type="ECO:0000259" key="1">
    <source>
        <dbReference type="Pfam" id="PF16075"/>
    </source>
</evidence>
<feature type="domain" description="DUF4815" evidence="1">
    <location>
        <begin position="239"/>
        <end position="685"/>
    </location>
</feature>
<evidence type="ECO:0000313" key="2">
    <source>
        <dbReference type="EMBL" id="TMP46328.1"/>
    </source>
</evidence>
<reference evidence="4 5" key="2">
    <citation type="submission" date="2019-06" db="EMBL/GenBank/DDBJ databases">
        <title>Co-occurence of chitin degradation, pigmentation and bioactivity in marine Pseudoalteromonas.</title>
        <authorList>
            <person name="Sonnenschein E.C."/>
            <person name="Bech P.K."/>
        </authorList>
    </citation>
    <scope>NUCLEOTIDE SEQUENCE [LARGE SCALE GENOMIC DNA]</scope>
    <source>
        <strain evidence="5">S2231</strain>
        <strain evidence="2 4">S2233</strain>
    </source>
</reference>
<keyword evidence="4" id="KW-1185">Reference proteome</keyword>
<dbReference type="OrthoDB" id="2463879at2"/>
<dbReference type="EMBL" id="PNCK01000009">
    <property type="protein sequence ID" value="TMP46328.1"/>
    <property type="molecule type" value="Genomic_DNA"/>
</dbReference>
<reference evidence="4 5" key="1">
    <citation type="submission" date="2017-12" db="EMBL/GenBank/DDBJ databases">
        <authorList>
            <person name="Paulsen S."/>
            <person name="Gram L.K."/>
        </authorList>
    </citation>
    <scope>NUCLEOTIDE SEQUENCE [LARGE SCALE GENOMIC DNA]</scope>
    <source>
        <strain evidence="3 5">S2231</strain>
        <strain evidence="2 4">S2233</strain>
    </source>
</reference>
<dbReference type="Proteomes" id="UP000305730">
    <property type="component" value="Unassembled WGS sequence"/>
</dbReference>
<sequence length="1007" mass="111996">MAITGVVTNQGLAEAVKASSHQGWSIFPTRFGVSALIGELRPTRTTANTTWYDARITDQTVVSENTIQFVCTIPPQVVEIDQHIKEIYLFGENSTDKTEFLLAVGHPSEVITYFKDGSITLRMHVTLANIQASNIFEFKYAGHRSIEDHNTDDNAHQTLFGTLTDQIQALGETILIDGQLASGGSLYIDRDSGHCRVDSAKFYHQGVLYSVDEGELSVPLNGVTGIGIWINQALEEEEKQLIWGTRFNPRGQSYHEIHVVENGYLKTVVNGEIVREPVATAIVRYDRDANGSYIVHGLQANIKESGDNHYIVQVSDGKAHIDGVEIEQQRIVELKQEYDPDTVAITAEPHIFSPDEKGIMGISVFEQPLAAEYDIEVIYKKRQTLGIQRGQARGTKDLIVENLTKVHEISYGATVYHEGRDYRVIDSYIDWSPSGVEPPTGTLFTADVEYLRKETISQTKVSQAGFDFEGAIPHSQLLVSYHTMLPRKDALVITRTGHIERIKGRGDIRSLTSPKIPQGALKVADITQHWIPGVDPIIADSGVVAVQAQELNEMRRNIADLYDMVAVERVSRLANADDPRVTQGIFVDAFINDDQRDAGATQTAMVDTESQELTLAFDVHTIDTKTLSAEDAPQGISCLPYTLREAVSQNASTGSMKVNPYAAFEPIPASLTLTPSLDNWTIKTNLRTSISRSVITARQRLRASDFVRRFGSGSTANVTTGRTVTSRTSMRLEELPHLRSLRVSFDVKGFKPGEKIRNIYFGSVNVTNTVKEANLPVVDKVLQIGDNALLDTRPLFEGAQKSLTHWERSNPSPTGQLENERTAWSIGNGNIQYRLNSNSWAMLLSTGTFDNFDVTVRFTCPWGDNDRVGIVLARLNISGEEHTLSAIRNQDKGENDMRWAIVKDYRTPHSTDIHREKNDQVQNNNGANWSQFPQGVLIRVRRSGNIIECWTGEAGANQLSESSKYLINLETDDRLSVFRRPCSWGFGSFSQSHQVEVISHTNHGNLG</sequence>
<dbReference type="EMBL" id="PNCL01000001">
    <property type="protein sequence ID" value="TMP63104.1"/>
    <property type="molecule type" value="Genomic_DNA"/>
</dbReference>
<evidence type="ECO:0000313" key="3">
    <source>
        <dbReference type="EMBL" id="TMP63104.1"/>
    </source>
</evidence>
<accession>A0A5S3XVJ6</accession>
<organism evidence="3 5">
    <name type="scientific">Pseudoalteromonas citrea</name>
    <dbReference type="NCBI Taxonomy" id="43655"/>
    <lineage>
        <taxon>Bacteria</taxon>
        <taxon>Pseudomonadati</taxon>
        <taxon>Pseudomonadota</taxon>
        <taxon>Gammaproteobacteria</taxon>
        <taxon>Alteromonadales</taxon>
        <taxon>Pseudoalteromonadaceae</taxon>
        <taxon>Pseudoalteromonas</taxon>
    </lineage>
</organism>
<evidence type="ECO:0000313" key="4">
    <source>
        <dbReference type="Proteomes" id="UP000305730"/>
    </source>
</evidence>
<evidence type="ECO:0000313" key="5">
    <source>
        <dbReference type="Proteomes" id="UP000307706"/>
    </source>
</evidence>
<dbReference type="InterPro" id="IPR032096">
    <property type="entry name" value="DUF4815"/>
</dbReference>
<name>A0A5S3XVJ6_9GAMM</name>
<dbReference type="Proteomes" id="UP000307706">
    <property type="component" value="Unassembled WGS sequence"/>
</dbReference>
<dbReference type="Pfam" id="PF16075">
    <property type="entry name" value="DUF4815"/>
    <property type="match status" value="1"/>
</dbReference>
<dbReference type="AlphaFoldDB" id="A0A5S3XVJ6"/>
<reference evidence="3" key="3">
    <citation type="submission" date="2019-09" db="EMBL/GenBank/DDBJ databases">
        <title>Co-occurence of chitin degradation, pigmentation and bioactivity in marine Pseudoalteromonas.</title>
        <authorList>
            <person name="Sonnenschein E.C."/>
            <person name="Bech P.K."/>
        </authorList>
    </citation>
    <scope>NUCLEOTIDE SEQUENCE</scope>
    <source>
        <strain evidence="3">S2231</strain>
    </source>
</reference>